<sequence length="456" mass="51385">MRIATTLIGAGGLALSLLATSVLAQNLTQEEINKLGNELTPIGAEKAGNAAGTIPEWTGGLSPEAGAELERGFRENPMDVQQPEFVITAQNYQEHKEHLTPGQIALFERYPETFNMPVYPTKRTVAFPQEVYDQVKRTAGQATLVNGGDGIENFSHGSFAFPVPKVGGEVVWNHNTRYRRNIKRSYVQAMPQTNGSYTLIEFEEEAAYPQYMPDVDLEEAANTLLYFKQRVNAPSRLAGNVLLVHDTLDQLKEPRMAWVYNAGQRRVRRAPQVAYDGPGTASDGMRTSDNFSMYNGAPDRYDWKLIGKKEIYVPYNSYKLIDPDLKYEDILQAGHINPEHTRFELHRVWEVQGNVKQGQRHIYAQRNFFMDEDSWLINLADHYDARGTLWRVGEGHIVHAYHEQLPGYAAETLYDLLAGRYIALGMYNEEDSAPQFGTSPSYNEFTPAALRASGVR</sequence>
<evidence type="ECO:0000313" key="1">
    <source>
        <dbReference type="EMBL" id="KKN98761.1"/>
    </source>
</evidence>
<dbReference type="Pfam" id="PF07044">
    <property type="entry name" value="DUF1329"/>
    <property type="match status" value="1"/>
</dbReference>
<dbReference type="CDD" id="cd16329">
    <property type="entry name" value="LolA_like"/>
    <property type="match status" value="1"/>
</dbReference>
<protein>
    <recommendedName>
        <fullName evidence="2">Outer membrane lipoprotein-sorting protein</fullName>
    </recommendedName>
</protein>
<reference evidence="1" key="1">
    <citation type="journal article" date="2015" name="Nature">
        <title>Complex archaea that bridge the gap between prokaryotes and eukaryotes.</title>
        <authorList>
            <person name="Spang A."/>
            <person name="Saw J.H."/>
            <person name="Jorgensen S.L."/>
            <person name="Zaremba-Niedzwiedzka K."/>
            <person name="Martijn J."/>
            <person name="Lind A.E."/>
            <person name="van Eijk R."/>
            <person name="Schleper C."/>
            <person name="Guy L."/>
            <person name="Ettema T.J."/>
        </authorList>
    </citation>
    <scope>NUCLEOTIDE SEQUENCE</scope>
</reference>
<proteinExistence type="predicted"/>
<gene>
    <name evidence="1" type="ORF">LCGC14_0144410</name>
</gene>
<evidence type="ECO:0008006" key="2">
    <source>
        <dbReference type="Google" id="ProtNLM"/>
    </source>
</evidence>
<dbReference type="InterPro" id="IPR010752">
    <property type="entry name" value="DUF1329"/>
</dbReference>
<dbReference type="AlphaFoldDB" id="A0A0F9XI08"/>
<dbReference type="EMBL" id="LAZR01000050">
    <property type="protein sequence ID" value="KKN98761.1"/>
    <property type="molecule type" value="Genomic_DNA"/>
</dbReference>
<accession>A0A0F9XI08</accession>
<comment type="caution">
    <text evidence="1">The sequence shown here is derived from an EMBL/GenBank/DDBJ whole genome shotgun (WGS) entry which is preliminary data.</text>
</comment>
<organism evidence="1">
    <name type="scientific">marine sediment metagenome</name>
    <dbReference type="NCBI Taxonomy" id="412755"/>
    <lineage>
        <taxon>unclassified sequences</taxon>
        <taxon>metagenomes</taxon>
        <taxon>ecological metagenomes</taxon>
    </lineage>
</organism>
<dbReference type="Gene3D" id="2.50.20.10">
    <property type="entry name" value="Lipoprotein localisation LolA/LolB/LppX"/>
    <property type="match status" value="1"/>
</dbReference>
<name>A0A0F9XI08_9ZZZZ</name>